<sequence>MNVAEENGHSPEIQKADSSPPPPTRVEKNNVAKGMEVDCKGLDHVDALRLIRHRQPATVH</sequence>
<feature type="compositionally biased region" description="Basic and acidic residues" evidence="1">
    <location>
        <begin position="1"/>
        <end position="15"/>
    </location>
</feature>
<name>A0A0P0WWT7_ORYSJ</name>
<reference evidence="2 3" key="3">
    <citation type="journal article" date="2013" name="Rice">
        <title>Improvement of the Oryza sativa Nipponbare reference genome using next generation sequence and optical map data.</title>
        <authorList>
            <person name="Kawahara Y."/>
            <person name="de la Bastide M."/>
            <person name="Hamilton J.P."/>
            <person name="Kanamori H."/>
            <person name="McCombie W.R."/>
            <person name="Ouyang S."/>
            <person name="Schwartz D.C."/>
            <person name="Tanaka T."/>
            <person name="Wu J."/>
            <person name="Zhou S."/>
            <person name="Childs K.L."/>
            <person name="Davidson R.M."/>
            <person name="Lin H."/>
            <person name="Quesada-Ocampo L."/>
            <person name="Vaillancourt B."/>
            <person name="Sakai H."/>
            <person name="Lee S.S."/>
            <person name="Kim J."/>
            <person name="Numa H."/>
            <person name="Itoh T."/>
            <person name="Buell C.R."/>
            <person name="Matsumoto T."/>
        </authorList>
    </citation>
    <scope>NUCLEOTIDE SEQUENCE [LARGE SCALE GENOMIC DNA]</scope>
    <source>
        <strain evidence="3">cv. Nipponbare</strain>
    </source>
</reference>
<feature type="region of interest" description="Disordered" evidence="1">
    <location>
        <begin position="1"/>
        <end position="32"/>
    </location>
</feature>
<reference evidence="2 3" key="2">
    <citation type="journal article" date="2013" name="Plant Cell Physiol.">
        <title>Rice Annotation Project Database (RAP-DB): an integrative and interactive database for rice genomics.</title>
        <authorList>
            <person name="Sakai H."/>
            <person name="Lee S.S."/>
            <person name="Tanaka T."/>
            <person name="Numa H."/>
            <person name="Kim J."/>
            <person name="Kawahara Y."/>
            <person name="Wakimoto H."/>
            <person name="Yang C.C."/>
            <person name="Iwamoto M."/>
            <person name="Abe T."/>
            <person name="Yamada Y."/>
            <person name="Muto A."/>
            <person name="Inokuchi H."/>
            <person name="Ikemura T."/>
            <person name="Matsumoto T."/>
            <person name="Sasaki T."/>
            <person name="Itoh T."/>
        </authorList>
    </citation>
    <scope>NUCLEOTIDE SEQUENCE [LARGE SCALE GENOMIC DNA]</scope>
    <source>
        <strain evidence="3">cv. Nipponbare</strain>
    </source>
</reference>
<dbReference type="PaxDb" id="39947-A0A0P0WWT7"/>
<dbReference type="InParanoid" id="A0A0P0WWT7"/>
<dbReference type="STRING" id="39947.A0A0P0WWT7"/>
<dbReference type="Proteomes" id="UP000059680">
    <property type="component" value="Chromosome 6"/>
</dbReference>
<accession>A0A0P0WWT7</accession>
<evidence type="ECO:0000256" key="1">
    <source>
        <dbReference type="SAM" id="MobiDB-lite"/>
    </source>
</evidence>
<dbReference type="EMBL" id="AP014962">
    <property type="protein sequence ID" value="BAS97879.1"/>
    <property type="molecule type" value="Genomic_DNA"/>
</dbReference>
<proteinExistence type="predicted"/>
<keyword evidence="3" id="KW-1185">Reference proteome</keyword>
<organism evidence="2 3">
    <name type="scientific">Oryza sativa subsp. japonica</name>
    <name type="common">Rice</name>
    <dbReference type="NCBI Taxonomy" id="39947"/>
    <lineage>
        <taxon>Eukaryota</taxon>
        <taxon>Viridiplantae</taxon>
        <taxon>Streptophyta</taxon>
        <taxon>Embryophyta</taxon>
        <taxon>Tracheophyta</taxon>
        <taxon>Spermatophyta</taxon>
        <taxon>Magnoliopsida</taxon>
        <taxon>Liliopsida</taxon>
        <taxon>Poales</taxon>
        <taxon>Poaceae</taxon>
        <taxon>BOP clade</taxon>
        <taxon>Oryzoideae</taxon>
        <taxon>Oryzeae</taxon>
        <taxon>Oryzinae</taxon>
        <taxon>Oryza</taxon>
        <taxon>Oryza sativa</taxon>
    </lineage>
</organism>
<protein>
    <submittedName>
        <fullName evidence="2">Os06g0493900 protein</fullName>
    </submittedName>
</protein>
<evidence type="ECO:0000313" key="3">
    <source>
        <dbReference type="Proteomes" id="UP000059680"/>
    </source>
</evidence>
<reference evidence="3" key="1">
    <citation type="journal article" date="2005" name="Nature">
        <title>The map-based sequence of the rice genome.</title>
        <authorList>
            <consortium name="International rice genome sequencing project (IRGSP)"/>
            <person name="Matsumoto T."/>
            <person name="Wu J."/>
            <person name="Kanamori H."/>
            <person name="Katayose Y."/>
            <person name="Fujisawa M."/>
            <person name="Namiki N."/>
            <person name="Mizuno H."/>
            <person name="Yamamoto K."/>
            <person name="Antonio B.A."/>
            <person name="Baba T."/>
            <person name="Sakata K."/>
            <person name="Nagamura Y."/>
            <person name="Aoki H."/>
            <person name="Arikawa K."/>
            <person name="Arita K."/>
            <person name="Bito T."/>
            <person name="Chiden Y."/>
            <person name="Fujitsuka N."/>
            <person name="Fukunaka R."/>
            <person name="Hamada M."/>
            <person name="Harada C."/>
            <person name="Hayashi A."/>
            <person name="Hijishita S."/>
            <person name="Honda M."/>
            <person name="Hosokawa S."/>
            <person name="Ichikawa Y."/>
            <person name="Idonuma A."/>
            <person name="Iijima M."/>
            <person name="Ikeda M."/>
            <person name="Ikeno M."/>
            <person name="Ito K."/>
            <person name="Ito S."/>
            <person name="Ito T."/>
            <person name="Ito Y."/>
            <person name="Ito Y."/>
            <person name="Iwabuchi A."/>
            <person name="Kamiya K."/>
            <person name="Karasawa W."/>
            <person name="Kurita K."/>
            <person name="Katagiri S."/>
            <person name="Kikuta A."/>
            <person name="Kobayashi H."/>
            <person name="Kobayashi N."/>
            <person name="Machita K."/>
            <person name="Maehara T."/>
            <person name="Masukawa M."/>
            <person name="Mizubayashi T."/>
            <person name="Mukai Y."/>
            <person name="Nagasaki H."/>
            <person name="Nagata Y."/>
            <person name="Naito S."/>
            <person name="Nakashima M."/>
            <person name="Nakama Y."/>
            <person name="Nakamichi Y."/>
            <person name="Nakamura M."/>
            <person name="Meguro A."/>
            <person name="Negishi M."/>
            <person name="Ohta I."/>
            <person name="Ohta T."/>
            <person name="Okamoto M."/>
            <person name="Ono N."/>
            <person name="Saji S."/>
            <person name="Sakaguchi M."/>
            <person name="Sakai K."/>
            <person name="Shibata M."/>
            <person name="Shimokawa T."/>
            <person name="Song J."/>
            <person name="Takazaki Y."/>
            <person name="Terasawa K."/>
            <person name="Tsugane M."/>
            <person name="Tsuji K."/>
            <person name="Ueda S."/>
            <person name="Waki K."/>
            <person name="Yamagata H."/>
            <person name="Yamamoto M."/>
            <person name="Yamamoto S."/>
            <person name="Yamane H."/>
            <person name="Yoshiki S."/>
            <person name="Yoshihara R."/>
            <person name="Yukawa K."/>
            <person name="Zhong H."/>
            <person name="Yano M."/>
            <person name="Yuan Q."/>
            <person name="Ouyang S."/>
            <person name="Liu J."/>
            <person name="Jones K.M."/>
            <person name="Gansberger K."/>
            <person name="Moffat K."/>
            <person name="Hill J."/>
            <person name="Bera J."/>
            <person name="Fadrosh D."/>
            <person name="Jin S."/>
            <person name="Johri S."/>
            <person name="Kim M."/>
            <person name="Overton L."/>
            <person name="Reardon M."/>
            <person name="Tsitrin T."/>
            <person name="Vuong H."/>
            <person name="Weaver B."/>
            <person name="Ciecko A."/>
            <person name="Tallon L."/>
            <person name="Jackson J."/>
            <person name="Pai G."/>
            <person name="Aken S.V."/>
            <person name="Utterback T."/>
            <person name="Reidmuller S."/>
            <person name="Feldblyum T."/>
            <person name="Hsiao J."/>
            <person name="Zismann V."/>
            <person name="Iobst S."/>
            <person name="de Vazeille A.R."/>
            <person name="Buell C.R."/>
            <person name="Ying K."/>
            <person name="Li Y."/>
            <person name="Lu T."/>
            <person name="Huang Y."/>
            <person name="Zhao Q."/>
            <person name="Feng Q."/>
            <person name="Zhang L."/>
            <person name="Zhu J."/>
            <person name="Weng Q."/>
            <person name="Mu J."/>
            <person name="Lu Y."/>
            <person name="Fan D."/>
            <person name="Liu Y."/>
            <person name="Guan J."/>
            <person name="Zhang Y."/>
            <person name="Yu S."/>
            <person name="Liu X."/>
            <person name="Zhang Y."/>
            <person name="Hong G."/>
            <person name="Han B."/>
            <person name="Choisne N."/>
            <person name="Demange N."/>
            <person name="Orjeda G."/>
            <person name="Samain S."/>
            <person name="Cattolico L."/>
            <person name="Pelletier E."/>
            <person name="Couloux A."/>
            <person name="Segurens B."/>
            <person name="Wincker P."/>
            <person name="D'Hont A."/>
            <person name="Scarpelli C."/>
            <person name="Weissenbach J."/>
            <person name="Salanoubat M."/>
            <person name="Quetier F."/>
            <person name="Yu Y."/>
            <person name="Kim H.R."/>
            <person name="Rambo T."/>
            <person name="Currie J."/>
            <person name="Collura K."/>
            <person name="Luo M."/>
            <person name="Yang T."/>
            <person name="Ammiraju J.S.S."/>
            <person name="Engler F."/>
            <person name="Soderlund C."/>
            <person name="Wing R.A."/>
            <person name="Palmer L.E."/>
            <person name="de la Bastide M."/>
            <person name="Spiegel L."/>
            <person name="Nascimento L."/>
            <person name="Zutavern T."/>
            <person name="O'Shaughnessy A."/>
            <person name="Dike S."/>
            <person name="Dedhia N."/>
            <person name="Preston R."/>
            <person name="Balija V."/>
            <person name="McCombie W.R."/>
            <person name="Chow T."/>
            <person name="Chen H."/>
            <person name="Chung M."/>
            <person name="Chen C."/>
            <person name="Shaw J."/>
            <person name="Wu H."/>
            <person name="Hsiao K."/>
            <person name="Chao Y."/>
            <person name="Chu M."/>
            <person name="Cheng C."/>
            <person name="Hour A."/>
            <person name="Lee P."/>
            <person name="Lin S."/>
            <person name="Lin Y."/>
            <person name="Liou J."/>
            <person name="Liu S."/>
            <person name="Hsing Y."/>
            <person name="Raghuvanshi S."/>
            <person name="Mohanty A."/>
            <person name="Bharti A.K."/>
            <person name="Gaur A."/>
            <person name="Gupta V."/>
            <person name="Kumar D."/>
            <person name="Ravi V."/>
            <person name="Vij S."/>
            <person name="Kapur A."/>
            <person name="Khurana P."/>
            <person name="Khurana P."/>
            <person name="Khurana J.P."/>
            <person name="Tyagi A.K."/>
            <person name="Gaikwad K."/>
            <person name="Singh A."/>
            <person name="Dalal V."/>
            <person name="Srivastava S."/>
            <person name="Dixit A."/>
            <person name="Pal A.K."/>
            <person name="Ghazi I.A."/>
            <person name="Yadav M."/>
            <person name="Pandit A."/>
            <person name="Bhargava A."/>
            <person name="Sureshbabu K."/>
            <person name="Batra K."/>
            <person name="Sharma T.R."/>
            <person name="Mohapatra T."/>
            <person name="Singh N.K."/>
            <person name="Messing J."/>
            <person name="Nelson A.B."/>
            <person name="Fuks G."/>
            <person name="Kavchok S."/>
            <person name="Keizer G."/>
            <person name="Linton E."/>
            <person name="Llaca V."/>
            <person name="Song R."/>
            <person name="Tanyolac B."/>
            <person name="Young S."/>
            <person name="Ho-Il K."/>
            <person name="Hahn J.H."/>
            <person name="Sangsakoo G."/>
            <person name="Vanavichit A."/>
            <person name="de Mattos Luiz.A.T."/>
            <person name="Zimmer P.D."/>
            <person name="Malone G."/>
            <person name="Dellagostin O."/>
            <person name="de Oliveira A.C."/>
            <person name="Bevan M."/>
            <person name="Bancroft I."/>
            <person name="Minx P."/>
            <person name="Cordum H."/>
            <person name="Wilson R."/>
            <person name="Cheng Z."/>
            <person name="Jin W."/>
            <person name="Jiang J."/>
            <person name="Leong S.A."/>
            <person name="Iwama H."/>
            <person name="Gojobori T."/>
            <person name="Itoh T."/>
            <person name="Niimura Y."/>
            <person name="Fujii Y."/>
            <person name="Habara T."/>
            <person name="Sakai H."/>
            <person name="Sato Y."/>
            <person name="Wilson G."/>
            <person name="Kumar K."/>
            <person name="McCouch S."/>
            <person name="Juretic N."/>
            <person name="Hoen D."/>
            <person name="Wright S."/>
            <person name="Bruskiewich R."/>
            <person name="Bureau T."/>
            <person name="Miyao A."/>
            <person name="Hirochika H."/>
            <person name="Nishikawa T."/>
            <person name="Kadowaki K."/>
            <person name="Sugiura M."/>
            <person name="Burr B."/>
            <person name="Sasaki T."/>
        </authorList>
    </citation>
    <scope>NUCLEOTIDE SEQUENCE [LARGE SCALE GENOMIC DNA]</scope>
    <source>
        <strain evidence="3">cv. Nipponbare</strain>
    </source>
</reference>
<gene>
    <name evidence="2" type="ordered locus">Os06g0493900</name>
    <name evidence="2" type="ORF">OSNPB_060493900</name>
</gene>
<dbReference type="Gramene" id="Os06t0493900-00">
    <property type="protein sequence ID" value="Os06t0493900-00"/>
    <property type="gene ID" value="Os06g0493900"/>
</dbReference>
<dbReference type="AlphaFoldDB" id="A0A0P0WWT7"/>
<evidence type="ECO:0000313" key="2">
    <source>
        <dbReference type="EMBL" id="BAS97879.1"/>
    </source>
</evidence>